<accession>A0A812AXX3</accession>
<dbReference type="GO" id="GO:0032511">
    <property type="term" value="P:late endosome to vacuole transport via multivesicular body sorting pathway"/>
    <property type="evidence" value="ECO:0007669"/>
    <property type="project" value="TreeGrafter"/>
</dbReference>
<evidence type="ECO:0000313" key="10">
    <source>
        <dbReference type="Proteomes" id="UP000597762"/>
    </source>
</evidence>
<evidence type="ECO:0000256" key="7">
    <source>
        <dbReference type="SAM" id="Coils"/>
    </source>
</evidence>
<keyword evidence="10" id="KW-1185">Reference proteome</keyword>
<dbReference type="AlphaFoldDB" id="A0A812AXX3"/>
<dbReference type="PANTHER" id="PTHR22761:SF5">
    <property type="entry name" value="CHARGED MULTIVESICULAR BODY PROTEIN 6"/>
    <property type="match status" value="1"/>
</dbReference>
<comment type="similarity">
    <text evidence="2">Belongs to the SNF7 family.</text>
</comment>
<gene>
    <name evidence="9" type="ORF">SPHA_7147</name>
</gene>
<keyword evidence="7" id="KW-0175">Coiled coil</keyword>
<evidence type="ECO:0000313" key="9">
    <source>
        <dbReference type="EMBL" id="CAE1162098.1"/>
    </source>
</evidence>
<dbReference type="GO" id="GO:0006900">
    <property type="term" value="P:vesicle budding from membrane"/>
    <property type="evidence" value="ECO:0007669"/>
    <property type="project" value="TreeGrafter"/>
</dbReference>
<evidence type="ECO:0000256" key="1">
    <source>
        <dbReference type="ARBA" id="ARBA00004608"/>
    </source>
</evidence>
<dbReference type="Pfam" id="PF03357">
    <property type="entry name" value="Snf7"/>
    <property type="match status" value="1"/>
</dbReference>
<protein>
    <submittedName>
        <fullName evidence="9">CHMP6</fullName>
    </submittedName>
</protein>
<feature type="coiled-coil region" evidence="7">
    <location>
        <begin position="36"/>
        <end position="96"/>
    </location>
</feature>
<evidence type="ECO:0000256" key="5">
    <source>
        <dbReference type="ARBA" id="ARBA00022927"/>
    </source>
</evidence>
<dbReference type="EMBL" id="CAHIKZ030000230">
    <property type="protein sequence ID" value="CAE1162098.1"/>
    <property type="molecule type" value="Genomic_DNA"/>
</dbReference>
<evidence type="ECO:0000256" key="3">
    <source>
        <dbReference type="ARBA" id="ARBA00022448"/>
    </source>
</evidence>
<evidence type="ECO:0000256" key="2">
    <source>
        <dbReference type="ARBA" id="ARBA00006190"/>
    </source>
</evidence>
<dbReference type="GO" id="GO:0015031">
    <property type="term" value="P:protein transport"/>
    <property type="evidence" value="ECO:0007669"/>
    <property type="project" value="UniProtKB-KW"/>
</dbReference>
<evidence type="ECO:0000256" key="8">
    <source>
        <dbReference type="SAM" id="MobiDB-lite"/>
    </source>
</evidence>
<evidence type="ECO:0000256" key="6">
    <source>
        <dbReference type="ARBA" id="ARBA00023136"/>
    </source>
</evidence>
<dbReference type="Proteomes" id="UP000597762">
    <property type="component" value="Unassembled WGS sequence"/>
</dbReference>
<comment type="subcellular location">
    <subcellularLocation>
        <location evidence="1">Endosome membrane</location>
    </subcellularLocation>
</comment>
<reference evidence="9" key="1">
    <citation type="submission" date="2021-01" db="EMBL/GenBank/DDBJ databases">
        <authorList>
            <person name="Li R."/>
            <person name="Bekaert M."/>
        </authorList>
    </citation>
    <scope>NUCLEOTIDE SEQUENCE</scope>
    <source>
        <strain evidence="9">Farmed</strain>
    </source>
</reference>
<feature type="region of interest" description="Disordered" evidence="8">
    <location>
        <begin position="167"/>
        <end position="224"/>
    </location>
</feature>
<dbReference type="InterPro" id="IPR005024">
    <property type="entry name" value="Snf7_fam"/>
</dbReference>
<sequence length="224" mass="26066">MGNLFGSKKKKETRITEQDRAVFQLKVQRDKSKQYAKKLDVALEKEKDMVRQLLRNGRKERAKLLLRKKKYQEGLIQKTENQLETIERMIHNIEFAQIEANVVQRLSEGNAALKKMHELLSIEDVERIMDDTAAGIEYQREIDELLSGGLTEENEEDVVAELEQLLQESEEQKEVEPKKEPEPPKVEEEEEEEEIKLPDVPTGELEEKQREKKKREAAPAMLAS</sequence>
<keyword evidence="6" id="KW-0472">Membrane</keyword>
<dbReference type="Gene3D" id="6.10.140.1230">
    <property type="match status" value="1"/>
</dbReference>
<dbReference type="GO" id="GO:0005771">
    <property type="term" value="C:multivesicular body"/>
    <property type="evidence" value="ECO:0007669"/>
    <property type="project" value="TreeGrafter"/>
</dbReference>
<proteinExistence type="inferred from homology"/>
<keyword evidence="5" id="KW-0653">Protein transport</keyword>
<dbReference type="GO" id="GO:0000815">
    <property type="term" value="C:ESCRT III complex"/>
    <property type="evidence" value="ECO:0007669"/>
    <property type="project" value="TreeGrafter"/>
</dbReference>
<name>A0A812AXX3_ACAPH</name>
<keyword evidence="4" id="KW-0967">Endosome</keyword>
<organism evidence="9 10">
    <name type="scientific">Acanthosepion pharaonis</name>
    <name type="common">Pharaoh cuttlefish</name>
    <name type="synonym">Sepia pharaonis</name>
    <dbReference type="NCBI Taxonomy" id="158019"/>
    <lineage>
        <taxon>Eukaryota</taxon>
        <taxon>Metazoa</taxon>
        <taxon>Spiralia</taxon>
        <taxon>Lophotrochozoa</taxon>
        <taxon>Mollusca</taxon>
        <taxon>Cephalopoda</taxon>
        <taxon>Coleoidea</taxon>
        <taxon>Decapodiformes</taxon>
        <taxon>Sepiida</taxon>
        <taxon>Sepiina</taxon>
        <taxon>Sepiidae</taxon>
        <taxon>Acanthosepion</taxon>
    </lineage>
</organism>
<evidence type="ECO:0000256" key="4">
    <source>
        <dbReference type="ARBA" id="ARBA00022753"/>
    </source>
</evidence>
<comment type="caution">
    <text evidence="9">The sequence shown here is derived from an EMBL/GenBank/DDBJ whole genome shotgun (WGS) entry which is preliminary data.</text>
</comment>
<feature type="compositionally biased region" description="Basic and acidic residues" evidence="8">
    <location>
        <begin position="170"/>
        <end position="186"/>
    </location>
</feature>
<dbReference type="OrthoDB" id="441172at2759"/>
<keyword evidence="3" id="KW-0813">Transport</keyword>
<feature type="compositionally biased region" description="Basic and acidic residues" evidence="8">
    <location>
        <begin position="205"/>
        <end position="217"/>
    </location>
</feature>
<dbReference type="PANTHER" id="PTHR22761">
    <property type="entry name" value="CHARGED MULTIVESICULAR BODY PROTEIN"/>
    <property type="match status" value="1"/>
</dbReference>